<gene>
    <name evidence="2" type="ORF">HHK36_008713</name>
</gene>
<proteinExistence type="predicted"/>
<dbReference type="AlphaFoldDB" id="A0A835DJK4"/>
<organism evidence="2 3">
    <name type="scientific">Tetracentron sinense</name>
    <name type="common">Spur-leaf</name>
    <dbReference type="NCBI Taxonomy" id="13715"/>
    <lineage>
        <taxon>Eukaryota</taxon>
        <taxon>Viridiplantae</taxon>
        <taxon>Streptophyta</taxon>
        <taxon>Embryophyta</taxon>
        <taxon>Tracheophyta</taxon>
        <taxon>Spermatophyta</taxon>
        <taxon>Magnoliopsida</taxon>
        <taxon>Trochodendrales</taxon>
        <taxon>Trochodendraceae</taxon>
        <taxon>Tetracentron</taxon>
    </lineage>
</organism>
<dbReference type="Proteomes" id="UP000655225">
    <property type="component" value="Unassembled WGS sequence"/>
</dbReference>
<protein>
    <submittedName>
        <fullName evidence="2">Uncharacterized protein</fullName>
    </submittedName>
</protein>
<evidence type="ECO:0000313" key="2">
    <source>
        <dbReference type="EMBL" id="KAF8406623.1"/>
    </source>
</evidence>
<dbReference type="EMBL" id="JABCRI010000005">
    <property type="protein sequence ID" value="KAF8406623.1"/>
    <property type="molecule type" value="Genomic_DNA"/>
</dbReference>
<keyword evidence="3" id="KW-1185">Reference proteome</keyword>
<feature type="compositionally biased region" description="Basic and acidic residues" evidence="1">
    <location>
        <begin position="140"/>
        <end position="153"/>
    </location>
</feature>
<evidence type="ECO:0000313" key="3">
    <source>
        <dbReference type="Proteomes" id="UP000655225"/>
    </source>
</evidence>
<accession>A0A835DJK4</accession>
<feature type="region of interest" description="Disordered" evidence="1">
    <location>
        <begin position="140"/>
        <end position="165"/>
    </location>
</feature>
<evidence type="ECO:0000256" key="1">
    <source>
        <dbReference type="SAM" id="MobiDB-lite"/>
    </source>
</evidence>
<sequence length="165" mass="18012">MGTIFTIQETKQFAEDFGIKLLNSTPYYAQAIIPATAGEGGSRQTFSELCFLSRSYPGSVPSSCYEKRVWFEAVLVMQPVVVAAVSMCFTQEELYKMMNVGILSPTNPCGILLPRGILPAHSNDEDHVQLVGHDEVTRGGEFGHDSDYSDDKVGQTVSVGNPDRA</sequence>
<reference evidence="2 3" key="1">
    <citation type="submission" date="2020-04" db="EMBL/GenBank/DDBJ databases">
        <title>Plant Genome Project.</title>
        <authorList>
            <person name="Zhang R.-G."/>
        </authorList>
    </citation>
    <scope>NUCLEOTIDE SEQUENCE [LARGE SCALE GENOMIC DNA]</scope>
    <source>
        <strain evidence="2">YNK0</strain>
        <tissue evidence="2">Leaf</tissue>
    </source>
</reference>
<name>A0A835DJK4_TETSI</name>
<dbReference type="OrthoDB" id="1739513at2759"/>
<comment type="caution">
    <text evidence="2">The sequence shown here is derived from an EMBL/GenBank/DDBJ whole genome shotgun (WGS) entry which is preliminary data.</text>
</comment>